<evidence type="ECO:0000256" key="4">
    <source>
        <dbReference type="ARBA" id="ARBA00022840"/>
    </source>
</evidence>
<dbReference type="Gene3D" id="3.40.50.300">
    <property type="entry name" value="P-loop containing nucleotide triphosphate hydrolases"/>
    <property type="match status" value="1"/>
</dbReference>
<dbReference type="STRING" id="1237149.C900_03165"/>
<dbReference type="InterPro" id="IPR017871">
    <property type="entry name" value="ABC_transporter-like_CS"/>
</dbReference>
<evidence type="ECO:0000313" key="6">
    <source>
        <dbReference type="EMBL" id="ELR71035.1"/>
    </source>
</evidence>
<dbReference type="SUPFAM" id="SSF52540">
    <property type="entry name" value="P-loop containing nucleoside triphosphate hydrolases"/>
    <property type="match status" value="1"/>
</dbReference>
<dbReference type="FunFam" id="3.40.50.300:FF:000425">
    <property type="entry name" value="Probable ABC transporter, ATP-binding subunit"/>
    <property type="match status" value="1"/>
</dbReference>
<comment type="caution">
    <text evidence="6">The sequence shown here is derived from an EMBL/GenBank/DDBJ whole genome shotgun (WGS) entry which is preliminary data.</text>
</comment>
<evidence type="ECO:0000256" key="1">
    <source>
        <dbReference type="ARBA" id="ARBA00005417"/>
    </source>
</evidence>
<gene>
    <name evidence="6" type="ORF">C900_03165</name>
</gene>
<dbReference type="GO" id="GO:0015697">
    <property type="term" value="P:quaternary ammonium group transport"/>
    <property type="evidence" value="ECO:0007669"/>
    <property type="project" value="UniProtKB-ARBA"/>
</dbReference>
<dbReference type="InterPro" id="IPR027417">
    <property type="entry name" value="P-loop_NTPase"/>
</dbReference>
<evidence type="ECO:0000256" key="2">
    <source>
        <dbReference type="ARBA" id="ARBA00022448"/>
    </source>
</evidence>
<organism evidence="6 7">
    <name type="scientific">Fulvivirga imtechensis AK7</name>
    <dbReference type="NCBI Taxonomy" id="1237149"/>
    <lineage>
        <taxon>Bacteria</taxon>
        <taxon>Pseudomonadati</taxon>
        <taxon>Bacteroidota</taxon>
        <taxon>Cytophagia</taxon>
        <taxon>Cytophagales</taxon>
        <taxon>Fulvivirgaceae</taxon>
        <taxon>Fulvivirga</taxon>
    </lineage>
</organism>
<keyword evidence="3" id="KW-0547">Nucleotide-binding</keyword>
<comment type="similarity">
    <text evidence="1">Belongs to the ABC transporter superfamily.</text>
</comment>
<dbReference type="GO" id="GO:0016887">
    <property type="term" value="F:ATP hydrolysis activity"/>
    <property type="evidence" value="ECO:0007669"/>
    <property type="project" value="InterPro"/>
</dbReference>
<dbReference type="InterPro" id="IPR003439">
    <property type="entry name" value="ABC_transporter-like_ATP-bd"/>
</dbReference>
<protein>
    <submittedName>
        <fullName evidence="6">L-proline glycine betaine ABC transport system permease protein ProV</fullName>
    </submittedName>
</protein>
<dbReference type="SMART" id="SM00382">
    <property type="entry name" value="AAA"/>
    <property type="match status" value="1"/>
</dbReference>
<dbReference type="EMBL" id="AMZN01000046">
    <property type="protein sequence ID" value="ELR71035.1"/>
    <property type="molecule type" value="Genomic_DNA"/>
</dbReference>
<dbReference type="PROSITE" id="PS50893">
    <property type="entry name" value="ABC_TRANSPORTER_2"/>
    <property type="match status" value="1"/>
</dbReference>
<feature type="domain" description="ABC transporter" evidence="5">
    <location>
        <begin position="2"/>
        <end position="235"/>
    </location>
</feature>
<name>L8JQA5_9BACT</name>
<dbReference type="PANTHER" id="PTHR43117">
    <property type="entry name" value="OSMOPROTECTANT IMPORT ATP-BINDING PROTEIN OSMV"/>
    <property type="match status" value="1"/>
</dbReference>
<sequence>MIEVQSLTKTYGRSIVVDNVTFSVGRGEVLVLLGTSGSGKTTTLKMINGLVPKTTGTVVIEGTNTDQLKPVDLRRRIGYVIQNVGLFPHYTIAQNIGVVPELLGWAKSRIELRVEELMEMMGLSGELMNRKPAELSGGQQQRVGIARALAADPDLILLDEPFGALDPITRHELQMEFKRLEGALNKAMVLVTHDVTEAVILGDIICIMDEGKVQQLGPPAEIIFHPKTEFVRKFIGRQKLQLELSLITLSDLQRAAGAGEAEVEKDITLAEYMQTHEDHELLQMYFNYRKKIRSTHGAG</sequence>
<dbReference type="PATRIC" id="fig|1237149.3.peg.2925"/>
<proteinExistence type="inferred from homology"/>
<dbReference type="Proteomes" id="UP000011135">
    <property type="component" value="Unassembled WGS sequence"/>
</dbReference>
<dbReference type="OrthoDB" id="1115710at2"/>
<evidence type="ECO:0000259" key="5">
    <source>
        <dbReference type="PROSITE" id="PS50893"/>
    </source>
</evidence>
<dbReference type="AlphaFoldDB" id="L8JQA5"/>
<keyword evidence="7" id="KW-1185">Reference proteome</keyword>
<dbReference type="PANTHER" id="PTHR43117:SF4">
    <property type="entry name" value="OSMOPROTECTANT IMPORT ATP-BINDING PROTEIN OSMV"/>
    <property type="match status" value="1"/>
</dbReference>
<dbReference type="Pfam" id="PF00005">
    <property type="entry name" value="ABC_tran"/>
    <property type="match status" value="1"/>
</dbReference>
<reference evidence="6 7" key="1">
    <citation type="submission" date="2012-12" db="EMBL/GenBank/DDBJ databases">
        <title>Genome assembly of Fulvivirga imtechensis AK7.</title>
        <authorList>
            <person name="Nupur N."/>
            <person name="Khatri I."/>
            <person name="Kumar R."/>
            <person name="Subramanian S."/>
            <person name="Pinnaka A."/>
        </authorList>
    </citation>
    <scope>NUCLEOTIDE SEQUENCE [LARGE SCALE GENOMIC DNA]</scope>
    <source>
        <strain evidence="6 7">AK7</strain>
    </source>
</reference>
<accession>L8JQA5</accession>
<dbReference type="eggNOG" id="COG1125">
    <property type="taxonomic scope" value="Bacteria"/>
</dbReference>
<evidence type="ECO:0000313" key="7">
    <source>
        <dbReference type="Proteomes" id="UP000011135"/>
    </source>
</evidence>
<keyword evidence="4" id="KW-0067">ATP-binding</keyword>
<evidence type="ECO:0000256" key="3">
    <source>
        <dbReference type="ARBA" id="ARBA00022741"/>
    </source>
</evidence>
<dbReference type="PROSITE" id="PS00211">
    <property type="entry name" value="ABC_TRANSPORTER_1"/>
    <property type="match status" value="1"/>
</dbReference>
<dbReference type="RefSeq" id="WP_009580517.1">
    <property type="nucleotide sequence ID" value="NZ_AMZN01000046.1"/>
</dbReference>
<keyword evidence="2" id="KW-0813">Transport</keyword>
<dbReference type="InterPro" id="IPR003593">
    <property type="entry name" value="AAA+_ATPase"/>
</dbReference>
<dbReference type="GO" id="GO:0005524">
    <property type="term" value="F:ATP binding"/>
    <property type="evidence" value="ECO:0007669"/>
    <property type="project" value="UniProtKB-KW"/>
</dbReference>